<accession>A0A059BUK1</accession>
<evidence type="ECO:0000256" key="8">
    <source>
        <dbReference type="PROSITE-ProRule" id="PRU10141"/>
    </source>
</evidence>
<evidence type="ECO:0000256" key="4">
    <source>
        <dbReference type="ARBA" id="ARBA00022729"/>
    </source>
</evidence>
<dbReference type="InterPro" id="IPR011009">
    <property type="entry name" value="Kinase-like_dom_sf"/>
</dbReference>
<dbReference type="EMBL" id="KK198758">
    <property type="protein sequence ID" value="KCW69315.1"/>
    <property type="molecule type" value="Genomic_DNA"/>
</dbReference>
<dbReference type="PROSITE" id="PS50011">
    <property type="entry name" value="PROTEIN_KINASE_DOM"/>
    <property type="match status" value="1"/>
</dbReference>
<evidence type="ECO:0000256" key="2">
    <source>
        <dbReference type="ARBA" id="ARBA00022527"/>
    </source>
</evidence>
<dbReference type="InParanoid" id="A0A059BUK1"/>
<dbReference type="InterPro" id="IPR000719">
    <property type="entry name" value="Prot_kinase_dom"/>
</dbReference>
<dbReference type="PANTHER" id="PTHR27009">
    <property type="entry name" value="RUST RESISTANCE KINASE LR10-RELATED"/>
    <property type="match status" value="1"/>
</dbReference>
<keyword evidence="7" id="KW-0325">Glycoprotein</keyword>
<keyword evidence="3" id="KW-0812">Transmembrane</keyword>
<reference evidence="10" key="1">
    <citation type="submission" date="2013-07" db="EMBL/GenBank/DDBJ databases">
        <title>The genome of Eucalyptus grandis.</title>
        <authorList>
            <person name="Schmutz J."/>
            <person name="Hayes R."/>
            <person name="Myburg A."/>
            <person name="Tuskan G."/>
            <person name="Grattapaglia D."/>
            <person name="Rokhsar D.S."/>
        </authorList>
    </citation>
    <scope>NUCLEOTIDE SEQUENCE</scope>
    <source>
        <tissue evidence="10">Leaf extractions</tissue>
    </source>
</reference>
<evidence type="ECO:0000256" key="3">
    <source>
        <dbReference type="ARBA" id="ARBA00022692"/>
    </source>
</evidence>
<feature type="binding site" evidence="8">
    <location>
        <position position="208"/>
    </location>
    <ligand>
        <name>ATP</name>
        <dbReference type="ChEBI" id="CHEBI:30616"/>
    </ligand>
</feature>
<dbReference type="Gene3D" id="1.10.510.10">
    <property type="entry name" value="Transferase(Phosphotransferase) domain 1"/>
    <property type="match status" value="2"/>
</dbReference>
<dbReference type="PROSITE" id="PS00107">
    <property type="entry name" value="PROTEIN_KINASE_ATP"/>
    <property type="match status" value="1"/>
</dbReference>
<dbReference type="GO" id="GO:0005524">
    <property type="term" value="F:ATP binding"/>
    <property type="evidence" value="ECO:0007669"/>
    <property type="project" value="UniProtKB-UniRule"/>
</dbReference>
<feature type="domain" description="Protein kinase" evidence="9">
    <location>
        <begin position="180"/>
        <end position="390"/>
    </location>
</feature>
<gene>
    <name evidence="10" type="ORF">EUGRSUZ_F02803</name>
</gene>
<keyword evidence="5" id="KW-1133">Transmembrane helix</keyword>
<keyword evidence="2" id="KW-0418">Kinase</keyword>
<evidence type="ECO:0000259" key="9">
    <source>
        <dbReference type="PROSITE" id="PS50011"/>
    </source>
</evidence>
<dbReference type="Gramene" id="KCW69315">
    <property type="protein sequence ID" value="KCW69315"/>
    <property type="gene ID" value="EUGRSUZ_F02803"/>
</dbReference>
<dbReference type="Pfam" id="PF13947">
    <property type="entry name" value="GUB_WAK_bind"/>
    <property type="match status" value="1"/>
</dbReference>
<keyword evidence="4" id="KW-0732">Signal</keyword>
<keyword evidence="2" id="KW-0723">Serine/threonine-protein kinase</keyword>
<dbReference type="GO" id="GO:0004674">
    <property type="term" value="F:protein serine/threonine kinase activity"/>
    <property type="evidence" value="ECO:0007669"/>
    <property type="project" value="UniProtKB-KW"/>
</dbReference>
<sequence length="390" mass="43495">MASSLSAGNSLSNCNRTFSCGPLINVSYPFTSGDCPAHCGPPEFHLGWVGDSPELTTDSLPYCVLALDQTHRSLTLSRTDLYDNTCLSPYANTTLNSTIFIFASDNKDLALFYECWAIRTSNPKFCSVAKSMGPRQAALTRSMLSPLSAVILLTVNGSKLREALMGGFEVNYTNPYEDRCVMCEKLGQGRFGTVYEGKIKDDCLVVVKILIDLKSGLEEFINEVASISRTSHINVITLLDFCYKGKKRALTFEYVPNGLLDKFIYSGRALNMSNSLEWKILYQIAIGIAHGLAKLCHGRESAIPIHGMRGTVAFIAPEVTYQNLEKVSHKLDVYNYGMLVLDMVDVRNSNIKVSDSSEMYFQEWIYRNLEPNKDLKLPMNVTEEEEVLAR</sequence>
<evidence type="ECO:0000313" key="10">
    <source>
        <dbReference type="EMBL" id="KCW69315.1"/>
    </source>
</evidence>
<comment type="subcellular location">
    <subcellularLocation>
        <location evidence="1">Membrane</location>
        <topology evidence="1">Single-pass type I membrane protein</topology>
    </subcellularLocation>
</comment>
<keyword evidence="8" id="KW-0547">Nucleotide-binding</keyword>
<keyword evidence="8" id="KW-0067">ATP-binding</keyword>
<dbReference type="InterPro" id="IPR017441">
    <property type="entry name" value="Protein_kinase_ATP_BS"/>
</dbReference>
<dbReference type="Pfam" id="PF07714">
    <property type="entry name" value="PK_Tyr_Ser-Thr"/>
    <property type="match status" value="1"/>
</dbReference>
<dbReference type="AlphaFoldDB" id="A0A059BUK1"/>
<organism evidence="10">
    <name type="scientific">Eucalyptus grandis</name>
    <name type="common">Flooded gum</name>
    <dbReference type="NCBI Taxonomy" id="71139"/>
    <lineage>
        <taxon>Eukaryota</taxon>
        <taxon>Viridiplantae</taxon>
        <taxon>Streptophyta</taxon>
        <taxon>Embryophyta</taxon>
        <taxon>Tracheophyta</taxon>
        <taxon>Spermatophyta</taxon>
        <taxon>Magnoliopsida</taxon>
        <taxon>eudicotyledons</taxon>
        <taxon>Gunneridae</taxon>
        <taxon>Pentapetalae</taxon>
        <taxon>rosids</taxon>
        <taxon>malvids</taxon>
        <taxon>Myrtales</taxon>
        <taxon>Myrtaceae</taxon>
        <taxon>Myrtoideae</taxon>
        <taxon>Eucalypteae</taxon>
        <taxon>Eucalyptus</taxon>
    </lineage>
</organism>
<evidence type="ECO:0000256" key="6">
    <source>
        <dbReference type="ARBA" id="ARBA00023136"/>
    </source>
</evidence>
<dbReference type="GO" id="GO:0030247">
    <property type="term" value="F:polysaccharide binding"/>
    <property type="evidence" value="ECO:0007669"/>
    <property type="project" value="InterPro"/>
</dbReference>
<dbReference type="InterPro" id="IPR001245">
    <property type="entry name" value="Ser-Thr/Tyr_kinase_cat_dom"/>
</dbReference>
<dbReference type="GO" id="GO:0016020">
    <property type="term" value="C:membrane"/>
    <property type="evidence" value="ECO:0007669"/>
    <property type="project" value="UniProtKB-SubCell"/>
</dbReference>
<dbReference type="InterPro" id="IPR025287">
    <property type="entry name" value="WAK_GUB"/>
</dbReference>
<proteinExistence type="predicted"/>
<evidence type="ECO:0000256" key="7">
    <source>
        <dbReference type="ARBA" id="ARBA00023180"/>
    </source>
</evidence>
<keyword evidence="2" id="KW-0808">Transferase</keyword>
<evidence type="ECO:0000256" key="1">
    <source>
        <dbReference type="ARBA" id="ARBA00004479"/>
    </source>
</evidence>
<dbReference type="SUPFAM" id="SSF56112">
    <property type="entry name" value="Protein kinase-like (PK-like)"/>
    <property type="match status" value="1"/>
</dbReference>
<name>A0A059BUK1_EUCGR</name>
<evidence type="ECO:0000256" key="5">
    <source>
        <dbReference type="ARBA" id="ARBA00022989"/>
    </source>
</evidence>
<protein>
    <recommendedName>
        <fullName evidence="9">Protein kinase domain-containing protein</fullName>
    </recommendedName>
</protein>
<keyword evidence="6" id="KW-0472">Membrane</keyword>
<dbReference type="InterPro" id="IPR045874">
    <property type="entry name" value="LRK10/LRL21-25-like"/>
</dbReference>